<keyword evidence="1" id="KW-0812">Transmembrane</keyword>
<name>A0ABP1PNV3_9HEXA</name>
<protein>
    <submittedName>
        <fullName evidence="2">Uncharacterized protein</fullName>
    </submittedName>
</protein>
<keyword evidence="3" id="KW-1185">Reference proteome</keyword>
<sequence>MEVKTKAGEVQQQGLTALFFSLIVYLTTVLSRWWETAMSFKENISNPELWRLFISSIPCITVIEDDQEEEKKKDE</sequence>
<evidence type="ECO:0000256" key="1">
    <source>
        <dbReference type="SAM" id="Phobius"/>
    </source>
</evidence>
<evidence type="ECO:0000313" key="2">
    <source>
        <dbReference type="EMBL" id="CAL8072285.1"/>
    </source>
</evidence>
<accession>A0ABP1PNV3</accession>
<dbReference type="EMBL" id="CAXLJM020000007">
    <property type="protein sequence ID" value="CAL8072285.1"/>
    <property type="molecule type" value="Genomic_DNA"/>
</dbReference>
<evidence type="ECO:0000313" key="3">
    <source>
        <dbReference type="Proteomes" id="UP001642540"/>
    </source>
</evidence>
<keyword evidence="1" id="KW-1133">Transmembrane helix</keyword>
<organism evidence="2 3">
    <name type="scientific">Orchesella dallaii</name>
    <dbReference type="NCBI Taxonomy" id="48710"/>
    <lineage>
        <taxon>Eukaryota</taxon>
        <taxon>Metazoa</taxon>
        <taxon>Ecdysozoa</taxon>
        <taxon>Arthropoda</taxon>
        <taxon>Hexapoda</taxon>
        <taxon>Collembola</taxon>
        <taxon>Entomobryomorpha</taxon>
        <taxon>Entomobryoidea</taxon>
        <taxon>Orchesellidae</taxon>
        <taxon>Orchesellinae</taxon>
        <taxon>Orchesella</taxon>
    </lineage>
</organism>
<reference evidence="2 3" key="1">
    <citation type="submission" date="2024-08" db="EMBL/GenBank/DDBJ databases">
        <authorList>
            <person name="Cucini C."/>
            <person name="Frati F."/>
        </authorList>
    </citation>
    <scope>NUCLEOTIDE SEQUENCE [LARGE SCALE GENOMIC DNA]</scope>
</reference>
<feature type="transmembrane region" description="Helical" evidence="1">
    <location>
        <begin position="15"/>
        <end position="34"/>
    </location>
</feature>
<proteinExistence type="predicted"/>
<keyword evidence="1" id="KW-0472">Membrane</keyword>
<gene>
    <name evidence="2" type="ORF">ODALV1_LOCUS2096</name>
</gene>
<dbReference type="Proteomes" id="UP001642540">
    <property type="component" value="Unassembled WGS sequence"/>
</dbReference>
<comment type="caution">
    <text evidence="2">The sequence shown here is derived from an EMBL/GenBank/DDBJ whole genome shotgun (WGS) entry which is preliminary data.</text>
</comment>